<evidence type="ECO:0000313" key="5">
    <source>
        <dbReference type="Proteomes" id="UP000567179"/>
    </source>
</evidence>
<dbReference type="InterPro" id="IPR036322">
    <property type="entry name" value="WD40_repeat_dom_sf"/>
</dbReference>
<gene>
    <name evidence="4" type="ORF">D9619_007379</name>
</gene>
<keyword evidence="1" id="KW-0853">WD repeat</keyword>
<dbReference type="EMBL" id="JAACJJ010000043">
    <property type="protein sequence ID" value="KAF5315109.1"/>
    <property type="molecule type" value="Genomic_DNA"/>
</dbReference>
<evidence type="ECO:0000256" key="2">
    <source>
        <dbReference type="ARBA" id="ARBA00022737"/>
    </source>
</evidence>
<reference evidence="4 5" key="1">
    <citation type="journal article" date="2020" name="ISME J.">
        <title>Uncovering the hidden diversity of litter-decomposition mechanisms in mushroom-forming fungi.</title>
        <authorList>
            <person name="Floudas D."/>
            <person name="Bentzer J."/>
            <person name="Ahren D."/>
            <person name="Johansson T."/>
            <person name="Persson P."/>
            <person name="Tunlid A."/>
        </authorList>
    </citation>
    <scope>NUCLEOTIDE SEQUENCE [LARGE SCALE GENOMIC DNA]</scope>
    <source>
        <strain evidence="4 5">CBS 101986</strain>
    </source>
</reference>
<dbReference type="PANTHER" id="PTHR44472">
    <property type="entry name" value="DDB1- AND CUL4-ASSOCIATED FACTOR 4-RELATED"/>
    <property type="match status" value="1"/>
</dbReference>
<name>A0A8H5B1R3_9AGAR</name>
<evidence type="ECO:0000313" key="4">
    <source>
        <dbReference type="EMBL" id="KAF5315109.1"/>
    </source>
</evidence>
<dbReference type="OrthoDB" id="128867at2759"/>
<dbReference type="Proteomes" id="UP000567179">
    <property type="component" value="Unassembled WGS sequence"/>
</dbReference>
<protein>
    <submittedName>
        <fullName evidence="4">Uncharacterized protein</fullName>
    </submittedName>
</protein>
<dbReference type="AlphaFoldDB" id="A0A8H5B1R3"/>
<sequence length="480" mass="53230">MLIPLSWKKTGRVAQAPASPVIGVAIELARRAFSLSYIISRLMPRELPGLYWDESRNRYFPLSSKPKAAPAPSATIASLHSEQKSAANPQHAAPKDTSNPNEKVKRRRFQYHTDVLSLSPECSTRRLKEKHELLLHNVAASSRMSFVSVPTMGPIRSFRSTVLDGKTWRFIGDAFGWLYSDKDFMPEQRRGVHYWSADLNIQHSNIISSICTSGPYCVSTCLGPGKMAVQNLRSPERMFLLNLHAIHDIRTSCLLGPKLVLGASKKAVFLPDIDYSGAPQFLHTQGDVFSVAQQENLVFTGTRNGTVERFDMRLPQHRSQKLFDARFGTAQRSSVLHLELVGDSEVLLSHLNGDLVSFDVRFSRSGNSPLKVFEGHVNMHTQRLGIAVDHEHDLVFAAGQDCRIRGWSLRTGAPMQPPPSSSGQPVIHRNNPLLATLPGPAPSLQITNEPGDAGLSLWAAVDYDLYQFHLGQRMGAGMIQ</sequence>
<proteinExistence type="predicted"/>
<organism evidence="4 5">
    <name type="scientific">Psilocybe cf. subviscida</name>
    <dbReference type="NCBI Taxonomy" id="2480587"/>
    <lineage>
        <taxon>Eukaryota</taxon>
        <taxon>Fungi</taxon>
        <taxon>Dikarya</taxon>
        <taxon>Basidiomycota</taxon>
        <taxon>Agaricomycotina</taxon>
        <taxon>Agaricomycetes</taxon>
        <taxon>Agaricomycetidae</taxon>
        <taxon>Agaricales</taxon>
        <taxon>Agaricineae</taxon>
        <taxon>Strophariaceae</taxon>
        <taxon>Psilocybe</taxon>
    </lineage>
</organism>
<dbReference type="Pfam" id="PF23761">
    <property type="entry name" value="Beta-prop_DCAF4"/>
    <property type="match status" value="1"/>
</dbReference>
<keyword evidence="2" id="KW-0677">Repeat</keyword>
<dbReference type="Gene3D" id="2.130.10.10">
    <property type="entry name" value="YVTN repeat-like/Quinoprotein amine dehydrogenase"/>
    <property type="match status" value="1"/>
</dbReference>
<feature type="compositionally biased region" description="Polar residues" evidence="3">
    <location>
        <begin position="75"/>
        <end position="88"/>
    </location>
</feature>
<evidence type="ECO:0000256" key="3">
    <source>
        <dbReference type="SAM" id="MobiDB-lite"/>
    </source>
</evidence>
<feature type="region of interest" description="Disordered" evidence="3">
    <location>
        <begin position="71"/>
        <end position="106"/>
    </location>
</feature>
<dbReference type="InterPro" id="IPR015943">
    <property type="entry name" value="WD40/YVTN_repeat-like_dom_sf"/>
</dbReference>
<accession>A0A8H5B1R3</accession>
<dbReference type="PANTHER" id="PTHR44472:SF1">
    <property type="entry name" value="DDB1 AND CUL4 ASSOCIATED FACTOR 4"/>
    <property type="match status" value="1"/>
</dbReference>
<comment type="caution">
    <text evidence="4">The sequence shown here is derived from an EMBL/GenBank/DDBJ whole genome shotgun (WGS) entry which is preliminary data.</text>
</comment>
<keyword evidence="5" id="KW-1185">Reference proteome</keyword>
<evidence type="ECO:0000256" key="1">
    <source>
        <dbReference type="ARBA" id="ARBA00022574"/>
    </source>
</evidence>
<dbReference type="InterPro" id="IPR052254">
    <property type="entry name" value="CUL4-DDB1_E3_ligase_receptor"/>
</dbReference>
<dbReference type="SUPFAM" id="SSF50978">
    <property type="entry name" value="WD40 repeat-like"/>
    <property type="match status" value="1"/>
</dbReference>